<proteinExistence type="predicted"/>
<keyword evidence="2" id="KW-1185">Reference proteome</keyword>
<sequence>MTVFAGTDVCSAYTEEMKKNGNIRLKKRRARNIVLAIEVSSRLRHCLQWRFFILFFHNSNRTNTVMTLLPSMCNKKPH</sequence>
<organism evidence="1 2">
    <name type="scientific">Citrobacter koseri (strain ATCC BAA-895 / CDC 4225-83 / SGSC4696)</name>
    <dbReference type="NCBI Taxonomy" id="290338"/>
    <lineage>
        <taxon>Bacteria</taxon>
        <taxon>Pseudomonadati</taxon>
        <taxon>Pseudomonadota</taxon>
        <taxon>Gammaproteobacteria</taxon>
        <taxon>Enterobacterales</taxon>
        <taxon>Enterobacteriaceae</taxon>
        <taxon>Citrobacter</taxon>
    </lineage>
</organism>
<accession>A8AN27</accession>
<dbReference type="Proteomes" id="UP000008148">
    <property type="component" value="Chromosome"/>
</dbReference>
<evidence type="ECO:0000313" key="1">
    <source>
        <dbReference type="EMBL" id="ABV14889.1"/>
    </source>
</evidence>
<dbReference type="KEGG" id="cko:CKO_03813"/>
<dbReference type="AlphaFoldDB" id="A8AN27"/>
<name>A8AN27_CITK8</name>
<evidence type="ECO:0000313" key="2">
    <source>
        <dbReference type="Proteomes" id="UP000008148"/>
    </source>
</evidence>
<gene>
    <name evidence="1" type="ordered locus">CKO_03813</name>
</gene>
<dbReference type="HOGENOM" id="CLU_2615631_0_0_6"/>
<dbReference type="EMBL" id="CP000822">
    <property type="protein sequence ID" value="ABV14889.1"/>
    <property type="molecule type" value="Genomic_DNA"/>
</dbReference>
<reference evidence="1 2" key="1">
    <citation type="submission" date="2007-08" db="EMBL/GenBank/DDBJ databases">
        <authorList>
            <consortium name="The Citrobacter koseri Genome Sequencing Project"/>
            <person name="McClelland M."/>
            <person name="Sanderson E.K."/>
            <person name="Porwollik S."/>
            <person name="Spieth J."/>
            <person name="Clifton W.S."/>
            <person name="Latreille P."/>
            <person name="Courtney L."/>
            <person name="Wang C."/>
            <person name="Pepin K."/>
            <person name="Bhonagiri V."/>
            <person name="Nash W."/>
            <person name="Johnson M."/>
            <person name="Thiruvilangam P."/>
            <person name="Wilson R."/>
        </authorList>
    </citation>
    <scope>NUCLEOTIDE SEQUENCE [LARGE SCALE GENOMIC DNA]</scope>
    <source>
        <strain evidence="2">ATCC BAA-895 / CDC 4225-83 / SGSC4696</strain>
    </source>
</reference>
<protein>
    <submittedName>
        <fullName evidence="1">Uncharacterized protein</fullName>
    </submittedName>
</protein>